<reference evidence="3" key="1">
    <citation type="journal article" date="2019" name="Int. J. Syst. Evol. Microbiol.">
        <title>The Global Catalogue of Microorganisms (GCM) 10K type strain sequencing project: providing services to taxonomists for standard genome sequencing and annotation.</title>
        <authorList>
            <consortium name="The Broad Institute Genomics Platform"/>
            <consortium name="The Broad Institute Genome Sequencing Center for Infectious Disease"/>
            <person name="Wu L."/>
            <person name="Ma J."/>
        </authorList>
    </citation>
    <scope>NUCLEOTIDE SEQUENCE [LARGE SCALE GENOMIC DNA]</scope>
    <source>
        <strain evidence="3">IBRC-M 10490</strain>
    </source>
</reference>
<feature type="region of interest" description="Disordered" evidence="1">
    <location>
        <begin position="172"/>
        <end position="370"/>
    </location>
</feature>
<dbReference type="SUPFAM" id="SSF140453">
    <property type="entry name" value="EsxAB dimer-like"/>
    <property type="match status" value="1"/>
</dbReference>
<feature type="compositionally biased region" description="Gly residues" evidence="1">
    <location>
        <begin position="191"/>
        <end position="203"/>
    </location>
</feature>
<comment type="caution">
    <text evidence="2">The sequence shown here is derived from an EMBL/GenBank/DDBJ whole genome shotgun (WGS) entry which is preliminary data.</text>
</comment>
<organism evidence="2 3">
    <name type="scientific">Nocardia halotolerans</name>
    <dbReference type="NCBI Taxonomy" id="1755878"/>
    <lineage>
        <taxon>Bacteria</taxon>
        <taxon>Bacillati</taxon>
        <taxon>Actinomycetota</taxon>
        <taxon>Actinomycetes</taxon>
        <taxon>Mycobacteriales</taxon>
        <taxon>Nocardiaceae</taxon>
        <taxon>Nocardia</taxon>
    </lineage>
</organism>
<dbReference type="RefSeq" id="WP_378568208.1">
    <property type="nucleotide sequence ID" value="NZ_JBHSDL010000030.1"/>
</dbReference>
<dbReference type="EMBL" id="JBHSDL010000030">
    <property type="protein sequence ID" value="MFC4377509.1"/>
    <property type="molecule type" value="Genomic_DNA"/>
</dbReference>
<gene>
    <name evidence="2" type="ORF">ACFO5K_25845</name>
</gene>
<accession>A0ABV8VPK5</accession>
<proteinExistence type="predicted"/>
<evidence type="ECO:0000313" key="3">
    <source>
        <dbReference type="Proteomes" id="UP001595844"/>
    </source>
</evidence>
<protein>
    <recommendedName>
        <fullName evidence="4">PPE family protein</fullName>
    </recommendedName>
</protein>
<evidence type="ECO:0008006" key="4">
    <source>
        <dbReference type="Google" id="ProtNLM"/>
    </source>
</evidence>
<sequence>MTGTEDPRIGEPEKPNSWEHWTIFNAFNPLDTTEASNAKSEYTKLASDWSAAVETFAARIRRSSTSAWEGPAATASQNAIADYATRALALTPALNALAQRVSTTVDGVNNTRTGVDEPQNRPDSMWNLDGYDFFFAEPGSRSMTAINNARDAAREAMQTHYVDNFVAAEKEIPVLPRPENPTSPLTTWQPTGGGPGTNGGANGDGSNPAGVTSEQPGSEDGTGPEVSEATEEPTSTDGTSDGDTTDDTSPSSTPEESPDSTSPASTPTTAPAGLGPSGTPGAGSPGAGVPGGGGPGSNLGGGASGGGVPGAGVPGAATPGSPSAAAKLPTGGAAAAAGGSGTGRAGTPGMGGGRGGGQANDDENHQIPDWLKNMENTEELLGEMPRVIQGGVIGGDIDE</sequence>
<feature type="compositionally biased region" description="Gly residues" evidence="1">
    <location>
        <begin position="338"/>
        <end position="358"/>
    </location>
</feature>
<dbReference type="Proteomes" id="UP001595844">
    <property type="component" value="Unassembled WGS sequence"/>
</dbReference>
<feature type="compositionally biased region" description="Low complexity" evidence="1">
    <location>
        <begin position="314"/>
        <end position="337"/>
    </location>
</feature>
<name>A0ABV8VPK5_9NOCA</name>
<keyword evidence="3" id="KW-1185">Reference proteome</keyword>
<feature type="compositionally biased region" description="Low complexity" evidence="1">
    <location>
        <begin position="233"/>
        <end position="274"/>
    </location>
</feature>
<dbReference type="InterPro" id="IPR036689">
    <property type="entry name" value="ESAT-6-like_sf"/>
</dbReference>
<feature type="compositionally biased region" description="Gly residues" evidence="1">
    <location>
        <begin position="275"/>
        <end position="313"/>
    </location>
</feature>
<evidence type="ECO:0000256" key="1">
    <source>
        <dbReference type="SAM" id="MobiDB-lite"/>
    </source>
</evidence>
<evidence type="ECO:0000313" key="2">
    <source>
        <dbReference type="EMBL" id="MFC4377509.1"/>
    </source>
</evidence>